<dbReference type="EMBL" id="JBEAFC010000006">
    <property type="protein sequence ID" value="KAL1553774.1"/>
    <property type="molecule type" value="Genomic_DNA"/>
</dbReference>
<evidence type="ECO:0000313" key="1">
    <source>
        <dbReference type="EMBL" id="KAL1553774.1"/>
    </source>
</evidence>
<evidence type="ECO:0000313" key="2">
    <source>
        <dbReference type="Proteomes" id="UP001567538"/>
    </source>
</evidence>
<name>A0ABD1HBH2_SALDI</name>
<dbReference type="Proteomes" id="UP001567538">
    <property type="component" value="Unassembled WGS sequence"/>
</dbReference>
<protein>
    <submittedName>
        <fullName evidence="1">Uncharacterized protein</fullName>
    </submittedName>
</protein>
<proteinExistence type="predicted"/>
<comment type="caution">
    <text evidence="1">The sequence shown here is derived from an EMBL/GenBank/DDBJ whole genome shotgun (WGS) entry which is preliminary data.</text>
</comment>
<sequence>MRKTAKTPLPSCQFLDLLRHRATSPTNVRARLAKNHGTCHSLKLDSGKFTRIAAPRFPRPQLRRLDSSPYSHSRITV</sequence>
<gene>
    <name evidence="1" type="ORF">AAHA92_14406</name>
</gene>
<dbReference type="AlphaFoldDB" id="A0ABD1HBH2"/>
<reference evidence="1 2" key="1">
    <citation type="submission" date="2024-06" db="EMBL/GenBank/DDBJ databases">
        <title>A chromosome level genome sequence of Diviner's sage (Salvia divinorum).</title>
        <authorList>
            <person name="Ford S.A."/>
            <person name="Ro D.-K."/>
            <person name="Ness R.W."/>
            <person name="Phillips M.A."/>
        </authorList>
    </citation>
    <scope>NUCLEOTIDE SEQUENCE [LARGE SCALE GENOMIC DNA]</scope>
    <source>
        <strain evidence="1">SAF-2024a</strain>
        <tissue evidence="1">Leaf</tissue>
    </source>
</reference>
<keyword evidence="2" id="KW-1185">Reference proteome</keyword>
<organism evidence="1 2">
    <name type="scientific">Salvia divinorum</name>
    <name type="common">Maria pastora</name>
    <name type="synonym">Diviner's sage</name>
    <dbReference type="NCBI Taxonomy" id="28513"/>
    <lineage>
        <taxon>Eukaryota</taxon>
        <taxon>Viridiplantae</taxon>
        <taxon>Streptophyta</taxon>
        <taxon>Embryophyta</taxon>
        <taxon>Tracheophyta</taxon>
        <taxon>Spermatophyta</taxon>
        <taxon>Magnoliopsida</taxon>
        <taxon>eudicotyledons</taxon>
        <taxon>Gunneridae</taxon>
        <taxon>Pentapetalae</taxon>
        <taxon>asterids</taxon>
        <taxon>lamiids</taxon>
        <taxon>Lamiales</taxon>
        <taxon>Lamiaceae</taxon>
        <taxon>Nepetoideae</taxon>
        <taxon>Mentheae</taxon>
        <taxon>Salviinae</taxon>
        <taxon>Salvia</taxon>
        <taxon>Salvia subgen. Calosphace</taxon>
    </lineage>
</organism>
<accession>A0ABD1HBH2</accession>